<evidence type="ECO:0000256" key="1">
    <source>
        <dbReference type="SAM" id="MobiDB-lite"/>
    </source>
</evidence>
<accession>A0A2U0SA10</accession>
<dbReference type="OrthoDB" id="9807941at2"/>
<reference evidence="3 4" key="1">
    <citation type="submission" date="2018-05" db="EMBL/GenBank/DDBJ databases">
        <title>Description of Sphingomonas pokkalii sp nov, isolated from the rhizosphere of saline tolerant pokkali rice and its draft genome analysis.</title>
        <authorList>
            <person name="Menon R."/>
            <person name="Kumari S."/>
            <person name="Rameshkumar N."/>
        </authorList>
    </citation>
    <scope>NUCLEOTIDE SEQUENCE [LARGE SCALE GENOMIC DNA]</scope>
    <source>
        <strain evidence="3 4">L3B27</strain>
    </source>
</reference>
<dbReference type="AlphaFoldDB" id="A0A2U0SA10"/>
<evidence type="ECO:0000313" key="4">
    <source>
        <dbReference type="Proteomes" id="UP000245890"/>
    </source>
</evidence>
<dbReference type="Gene3D" id="1.10.150.20">
    <property type="entry name" value="5' to 3' exonuclease, C-terminal subdomain"/>
    <property type="match status" value="1"/>
</dbReference>
<feature type="transmembrane region" description="Helical" evidence="2">
    <location>
        <begin position="20"/>
        <end position="41"/>
    </location>
</feature>
<feature type="compositionally biased region" description="Low complexity" evidence="1">
    <location>
        <begin position="73"/>
        <end position="84"/>
    </location>
</feature>
<dbReference type="Proteomes" id="UP000245890">
    <property type="component" value="Unassembled WGS sequence"/>
</dbReference>
<evidence type="ECO:0000313" key="3">
    <source>
        <dbReference type="EMBL" id="PVX28125.1"/>
    </source>
</evidence>
<sequence>MNDQAAQGYGTVAATTESGWLTLSFVLIAIGIALALFILFWGTRLAVKRRQARAELAERGELPVHDADPPAPAAELPAATTPESPSQPAPTPIADEPIAAAAALTESPATLAADAAAAQPPAPAAQEDLTRLKGVGPKLAARLGELGITGFAALAALDDAQAHALDAQLGSFQGRMFRDRWIEQARFLAAGDKAGYEAVFGKL</sequence>
<comment type="caution">
    <text evidence="3">The sequence shown here is derived from an EMBL/GenBank/DDBJ whole genome shotgun (WGS) entry which is preliminary data.</text>
</comment>
<organism evidence="3 4">
    <name type="scientific">Sphingomonas pokkalii</name>
    <dbReference type="NCBI Taxonomy" id="2175090"/>
    <lineage>
        <taxon>Bacteria</taxon>
        <taxon>Pseudomonadati</taxon>
        <taxon>Pseudomonadota</taxon>
        <taxon>Alphaproteobacteria</taxon>
        <taxon>Sphingomonadales</taxon>
        <taxon>Sphingomonadaceae</taxon>
        <taxon>Sphingomonas</taxon>
    </lineage>
</organism>
<name>A0A2U0SA10_9SPHN</name>
<gene>
    <name evidence="3" type="ORF">DD559_01160</name>
</gene>
<feature type="region of interest" description="Disordered" evidence="1">
    <location>
        <begin position="59"/>
        <end position="93"/>
    </location>
</feature>
<keyword evidence="2" id="KW-1133">Transmembrane helix</keyword>
<keyword evidence="2" id="KW-0472">Membrane</keyword>
<proteinExistence type="predicted"/>
<keyword evidence="4" id="KW-1185">Reference proteome</keyword>
<feature type="compositionally biased region" description="Basic and acidic residues" evidence="1">
    <location>
        <begin position="59"/>
        <end position="68"/>
    </location>
</feature>
<dbReference type="RefSeq" id="WP_116467579.1">
    <property type="nucleotide sequence ID" value="NZ_QENQ01000001.1"/>
</dbReference>
<protein>
    <submittedName>
        <fullName evidence="3">Uncharacterized protein</fullName>
    </submittedName>
</protein>
<dbReference type="EMBL" id="QENQ01000001">
    <property type="protein sequence ID" value="PVX28125.1"/>
    <property type="molecule type" value="Genomic_DNA"/>
</dbReference>
<evidence type="ECO:0000256" key="2">
    <source>
        <dbReference type="SAM" id="Phobius"/>
    </source>
</evidence>
<keyword evidence="2" id="KW-0812">Transmembrane</keyword>